<dbReference type="Proteomes" id="UP000827872">
    <property type="component" value="Linkage Group LG11"/>
</dbReference>
<proteinExistence type="predicted"/>
<evidence type="ECO:0000313" key="2">
    <source>
        <dbReference type="Proteomes" id="UP000827872"/>
    </source>
</evidence>
<comment type="caution">
    <text evidence="1">The sequence shown here is derived from an EMBL/GenBank/DDBJ whole genome shotgun (WGS) entry which is preliminary data.</text>
</comment>
<reference evidence="1" key="1">
    <citation type="submission" date="2021-08" db="EMBL/GenBank/DDBJ databases">
        <title>The first chromosome-level gecko genome reveals the dynamic sex chromosomes of Neotropical dwarf geckos (Sphaerodactylidae: Sphaerodactylus).</title>
        <authorList>
            <person name="Pinto B.J."/>
            <person name="Keating S.E."/>
            <person name="Gamble T."/>
        </authorList>
    </citation>
    <scope>NUCLEOTIDE SEQUENCE</scope>
    <source>
        <strain evidence="1">TG3544</strain>
    </source>
</reference>
<protein>
    <submittedName>
        <fullName evidence="1">Uncharacterized protein</fullName>
    </submittedName>
</protein>
<dbReference type="EMBL" id="CM037624">
    <property type="protein sequence ID" value="KAH8011113.1"/>
    <property type="molecule type" value="Genomic_DNA"/>
</dbReference>
<keyword evidence="2" id="KW-1185">Reference proteome</keyword>
<evidence type="ECO:0000313" key="1">
    <source>
        <dbReference type="EMBL" id="KAH8011113.1"/>
    </source>
</evidence>
<name>A0ACB8FVJ1_9SAUR</name>
<gene>
    <name evidence="1" type="ORF">K3G42_018717</name>
</gene>
<organism evidence="1 2">
    <name type="scientific">Sphaerodactylus townsendi</name>
    <dbReference type="NCBI Taxonomy" id="933632"/>
    <lineage>
        <taxon>Eukaryota</taxon>
        <taxon>Metazoa</taxon>
        <taxon>Chordata</taxon>
        <taxon>Craniata</taxon>
        <taxon>Vertebrata</taxon>
        <taxon>Euteleostomi</taxon>
        <taxon>Lepidosauria</taxon>
        <taxon>Squamata</taxon>
        <taxon>Bifurcata</taxon>
        <taxon>Gekkota</taxon>
        <taxon>Sphaerodactylidae</taxon>
        <taxon>Sphaerodactylus</taxon>
    </lineage>
</organism>
<accession>A0ACB8FVJ1</accession>
<sequence>MFLYVEDDEFEKELLQQENKEMRAELVSLNGKLARLQEAMKQKEKDYAEMDAEIRQLQDKRERDLKTIEKLMNTQEILKLEVEREQQRVLSKARVRGFS</sequence>